<dbReference type="PANTHER" id="PTHR30193:SF42">
    <property type="entry name" value="ABC TRANSPORTER PERMEASE PROTEIN"/>
    <property type="match status" value="1"/>
</dbReference>
<evidence type="ECO:0000256" key="1">
    <source>
        <dbReference type="ARBA" id="ARBA00004651"/>
    </source>
</evidence>
<comment type="subcellular location">
    <subcellularLocation>
        <location evidence="1">Cell membrane</location>
        <topology evidence="1">Multi-pass membrane protein</topology>
    </subcellularLocation>
</comment>
<accession>A0A381U8H3</accession>
<evidence type="ECO:0000256" key="2">
    <source>
        <dbReference type="ARBA" id="ARBA00022448"/>
    </source>
</evidence>
<feature type="transmembrane region" description="Helical" evidence="7">
    <location>
        <begin position="200"/>
        <end position="225"/>
    </location>
</feature>
<dbReference type="EMBL" id="UINC01005942">
    <property type="protein sequence ID" value="SVA24512.1"/>
    <property type="molecule type" value="Genomic_DNA"/>
</dbReference>
<reference evidence="9" key="1">
    <citation type="submission" date="2018-05" db="EMBL/GenBank/DDBJ databases">
        <authorList>
            <person name="Lanie J.A."/>
            <person name="Ng W.-L."/>
            <person name="Kazmierczak K.M."/>
            <person name="Andrzejewski T.M."/>
            <person name="Davidsen T.M."/>
            <person name="Wayne K.J."/>
            <person name="Tettelin H."/>
            <person name="Glass J.I."/>
            <person name="Rusch D."/>
            <person name="Podicherti R."/>
            <person name="Tsui H.-C.T."/>
            <person name="Winkler M.E."/>
        </authorList>
    </citation>
    <scope>NUCLEOTIDE SEQUENCE</scope>
</reference>
<dbReference type="GO" id="GO:0005886">
    <property type="term" value="C:plasma membrane"/>
    <property type="evidence" value="ECO:0007669"/>
    <property type="project" value="UniProtKB-SubCell"/>
</dbReference>
<dbReference type="InterPro" id="IPR000515">
    <property type="entry name" value="MetI-like"/>
</dbReference>
<sequence>MIQSRSHVLTSQLILVPTLIIVVYFLWGFTLYTGYLSFTDSKFLPSHNWVGFKQYELLWSNHRWKIAYGNMFIFGGLYLFFCVLVGGLLAILLDQHIRLENFFRSSFLYPMSLSLVVTGLAWQWILNPTLGLQKLAHDLGFHEFSLNWLGSSRYAIYAIVLAAVWHGSGLIMVLFLAGLRAVDEDIWKSIHVEGIPPWQAYLFIILPQLRSILLAAILLLMFNVIRSFDIVVALTSGGPGFASDVPAKFIYDYFFARSNIARGAAAAVCTVMTVLLIILPYLYYELRKEK</sequence>
<feature type="domain" description="ABC transmembrane type-1" evidence="8">
    <location>
        <begin position="68"/>
        <end position="283"/>
    </location>
</feature>
<dbReference type="Pfam" id="PF00528">
    <property type="entry name" value="BPD_transp_1"/>
    <property type="match status" value="1"/>
</dbReference>
<proteinExistence type="predicted"/>
<feature type="transmembrane region" description="Helical" evidence="7">
    <location>
        <begin position="66"/>
        <end position="93"/>
    </location>
</feature>
<evidence type="ECO:0000256" key="6">
    <source>
        <dbReference type="ARBA" id="ARBA00023136"/>
    </source>
</evidence>
<evidence type="ECO:0000313" key="9">
    <source>
        <dbReference type="EMBL" id="SVA24512.1"/>
    </source>
</evidence>
<dbReference type="SUPFAM" id="SSF161098">
    <property type="entry name" value="MetI-like"/>
    <property type="match status" value="1"/>
</dbReference>
<dbReference type="PROSITE" id="PS50928">
    <property type="entry name" value="ABC_TM1"/>
    <property type="match status" value="1"/>
</dbReference>
<dbReference type="CDD" id="cd06261">
    <property type="entry name" value="TM_PBP2"/>
    <property type="match status" value="1"/>
</dbReference>
<evidence type="ECO:0000259" key="8">
    <source>
        <dbReference type="PROSITE" id="PS50928"/>
    </source>
</evidence>
<protein>
    <recommendedName>
        <fullName evidence="8">ABC transmembrane type-1 domain-containing protein</fullName>
    </recommendedName>
</protein>
<gene>
    <name evidence="9" type="ORF">METZ01_LOCUS77366</name>
</gene>
<dbReference type="InterPro" id="IPR035906">
    <property type="entry name" value="MetI-like_sf"/>
</dbReference>
<keyword evidence="5 7" id="KW-1133">Transmembrane helix</keyword>
<keyword evidence="3" id="KW-1003">Cell membrane</keyword>
<feature type="transmembrane region" description="Helical" evidence="7">
    <location>
        <begin position="264"/>
        <end position="284"/>
    </location>
</feature>
<keyword evidence="2" id="KW-0813">Transport</keyword>
<evidence type="ECO:0000256" key="3">
    <source>
        <dbReference type="ARBA" id="ARBA00022475"/>
    </source>
</evidence>
<feature type="transmembrane region" description="Helical" evidence="7">
    <location>
        <begin position="154"/>
        <end position="179"/>
    </location>
</feature>
<evidence type="ECO:0000256" key="5">
    <source>
        <dbReference type="ARBA" id="ARBA00022989"/>
    </source>
</evidence>
<dbReference type="InterPro" id="IPR051393">
    <property type="entry name" value="ABC_transporter_permease"/>
</dbReference>
<keyword evidence="4 7" id="KW-0812">Transmembrane</keyword>
<name>A0A381U8H3_9ZZZZ</name>
<feature type="transmembrane region" description="Helical" evidence="7">
    <location>
        <begin position="105"/>
        <end position="125"/>
    </location>
</feature>
<organism evidence="9">
    <name type="scientific">marine metagenome</name>
    <dbReference type="NCBI Taxonomy" id="408172"/>
    <lineage>
        <taxon>unclassified sequences</taxon>
        <taxon>metagenomes</taxon>
        <taxon>ecological metagenomes</taxon>
    </lineage>
</organism>
<dbReference type="Gene3D" id="1.10.3720.10">
    <property type="entry name" value="MetI-like"/>
    <property type="match status" value="1"/>
</dbReference>
<evidence type="ECO:0000256" key="4">
    <source>
        <dbReference type="ARBA" id="ARBA00022692"/>
    </source>
</evidence>
<dbReference type="AlphaFoldDB" id="A0A381U8H3"/>
<feature type="transmembrane region" description="Helical" evidence="7">
    <location>
        <begin position="12"/>
        <end position="35"/>
    </location>
</feature>
<evidence type="ECO:0000256" key="7">
    <source>
        <dbReference type="SAM" id="Phobius"/>
    </source>
</evidence>
<dbReference type="PANTHER" id="PTHR30193">
    <property type="entry name" value="ABC TRANSPORTER PERMEASE PROTEIN"/>
    <property type="match status" value="1"/>
</dbReference>
<dbReference type="GO" id="GO:0055085">
    <property type="term" value="P:transmembrane transport"/>
    <property type="evidence" value="ECO:0007669"/>
    <property type="project" value="InterPro"/>
</dbReference>
<keyword evidence="6 7" id="KW-0472">Membrane</keyword>